<dbReference type="InterPro" id="IPR015421">
    <property type="entry name" value="PyrdxlP-dep_Trfase_major"/>
</dbReference>
<dbReference type="Pfam" id="PF00202">
    <property type="entry name" value="Aminotran_3"/>
    <property type="match status" value="1"/>
</dbReference>
<protein>
    <recommendedName>
        <fullName evidence="6">Glutamate-1-semialdehyde 2,1-aminomutase</fullName>
    </recommendedName>
</protein>
<dbReference type="OrthoDB" id="425114at2759"/>
<dbReference type="GO" id="GO:0030170">
    <property type="term" value="F:pyridoxal phosphate binding"/>
    <property type="evidence" value="ECO:0007669"/>
    <property type="project" value="InterPro"/>
</dbReference>
<proteinExistence type="inferred from homology"/>
<dbReference type="Gene3D" id="3.40.640.10">
    <property type="entry name" value="Type I PLP-dependent aspartate aminotransferase-like (Major domain)"/>
    <property type="match status" value="1"/>
</dbReference>
<dbReference type="Proteomes" id="UP000054466">
    <property type="component" value="Unassembled WGS sequence"/>
</dbReference>
<dbReference type="Gene3D" id="3.90.1150.10">
    <property type="entry name" value="Aspartate Aminotransferase, domain 1"/>
    <property type="match status" value="1"/>
</dbReference>
<dbReference type="HOGENOM" id="CLU_016922_1_2_1"/>
<keyword evidence="2 3" id="KW-0663">Pyridoxal phosphate</keyword>
<gene>
    <name evidence="4" type="ORF">PV07_08832</name>
</gene>
<dbReference type="GO" id="GO:0008483">
    <property type="term" value="F:transaminase activity"/>
    <property type="evidence" value="ECO:0007669"/>
    <property type="project" value="InterPro"/>
</dbReference>
<keyword evidence="5" id="KW-1185">Reference proteome</keyword>
<dbReference type="GeneID" id="27348026"/>
<evidence type="ECO:0000256" key="2">
    <source>
        <dbReference type="ARBA" id="ARBA00022898"/>
    </source>
</evidence>
<dbReference type="PANTHER" id="PTHR43713:SF3">
    <property type="entry name" value="GLUTAMATE-1-SEMIALDEHYDE 2,1-AMINOMUTASE 1, CHLOROPLASTIC-RELATED"/>
    <property type="match status" value="1"/>
</dbReference>
<reference evidence="4 5" key="1">
    <citation type="submission" date="2015-01" db="EMBL/GenBank/DDBJ databases">
        <title>The Genome Sequence of Cladophialophora immunda CBS83496.</title>
        <authorList>
            <consortium name="The Broad Institute Genomics Platform"/>
            <person name="Cuomo C."/>
            <person name="de Hoog S."/>
            <person name="Gorbushina A."/>
            <person name="Stielow B."/>
            <person name="Teixiera M."/>
            <person name="Abouelleil A."/>
            <person name="Chapman S.B."/>
            <person name="Priest M."/>
            <person name="Young S.K."/>
            <person name="Wortman J."/>
            <person name="Nusbaum C."/>
            <person name="Birren B."/>
        </authorList>
    </citation>
    <scope>NUCLEOTIDE SEQUENCE [LARGE SCALE GENOMIC DNA]</scope>
    <source>
        <strain evidence="4 5">CBS 83496</strain>
    </source>
</reference>
<dbReference type="STRING" id="569365.A0A0D1ZD40"/>
<evidence type="ECO:0000313" key="5">
    <source>
        <dbReference type="Proteomes" id="UP000054466"/>
    </source>
</evidence>
<dbReference type="SUPFAM" id="SSF53383">
    <property type="entry name" value="PLP-dependent transferases"/>
    <property type="match status" value="1"/>
</dbReference>
<dbReference type="EMBL" id="KN847044">
    <property type="protein sequence ID" value="KIW25671.1"/>
    <property type="molecule type" value="Genomic_DNA"/>
</dbReference>
<dbReference type="PANTHER" id="PTHR43713">
    <property type="entry name" value="GLUTAMATE-1-SEMIALDEHYDE 2,1-AMINOMUTASE"/>
    <property type="match status" value="1"/>
</dbReference>
<comment type="similarity">
    <text evidence="3">Belongs to the class-III pyridoxal-phosphate-dependent aminotransferase family.</text>
</comment>
<evidence type="ECO:0000313" key="4">
    <source>
        <dbReference type="EMBL" id="KIW25671.1"/>
    </source>
</evidence>
<accession>A0A0D1ZD40</accession>
<organism evidence="4 5">
    <name type="scientific">Cladophialophora immunda</name>
    <dbReference type="NCBI Taxonomy" id="569365"/>
    <lineage>
        <taxon>Eukaryota</taxon>
        <taxon>Fungi</taxon>
        <taxon>Dikarya</taxon>
        <taxon>Ascomycota</taxon>
        <taxon>Pezizomycotina</taxon>
        <taxon>Eurotiomycetes</taxon>
        <taxon>Chaetothyriomycetidae</taxon>
        <taxon>Chaetothyriales</taxon>
        <taxon>Herpotrichiellaceae</taxon>
        <taxon>Cladophialophora</taxon>
    </lineage>
</organism>
<dbReference type="InterPro" id="IPR005814">
    <property type="entry name" value="Aminotrans_3"/>
</dbReference>
<dbReference type="AlphaFoldDB" id="A0A0D1ZD40"/>
<dbReference type="InterPro" id="IPR015422">
    <property type="entry name" value="PyrdxlP-dep_Trfase_small"/>
</dbReference>
<evidence type="ECO:0000256" key="1">
    <source>
        <dbReference type="ARBA" id="ARBA00001933"/>
    </source>
</evidence>
<evidence type="ECO:0008006" key="6">
    <source>
        <dbReference type="Google" id="ProtNLM"/>
    </source>
</evidence>
<dbReference type="RefSeq" id="XP_016245887.1">
    <property type="nucleotide sequence ID" value="XM_016396031.1"/>
</dbReference>
<dbReference type="InterPro" id="IPR015424">
    <property type="entry name" value="PyrdxlP-dep_Trfase"/>
</dbReference>
<comment type="cofactor">
    <cofactor evidence="1">
        <name>pyridoxal 5'-phosphate</name>
        <dbReference type="ChEBI" id="CHEBI:597326"/>
    </cofactor>
</comment>
<name>A0A0D1ZD40_9EURO</name>
<evidence type="ECO:0000256" key="3">
    <source>
        <dbReference type="RuleBase" id="RU003560"/>
    </source>
</evidence>
<dbReference type="VEuPathDB" id="FungiDB:PV07_08832"/>
<sequence length="422" mass="45992">MITKEHGAAAASDVLDKYLQQFLHDNPKSQTQNERASTIMPAGITRAVHTNKPFPLYADAGHDCYLMSIDGHTYVDFVSQYFAAMFGHSHPDIKTAVAEVLDAGFTIGAPSTRELELAEALCARFPSMEMVQFTNSGTETNTVVIAMGLNYTNKKKVMVFQGGYHGGTLSFKTSNALILPHQFVMGVYNDVESTQSVLNADVGVILVEPMQGAGGLIPATRDFLAFLRHEATRIGAVLVFDEVITARTHYGGLQSYHGIIPDMTSIGKFFGGAFAFGAFGGRADIMKTLDCRQPNALAHSGTNNNNPFTMAAGLAACRLLTPENIERTNALGEKMRSELARVLDMEGPDTAIVRGFGSTVGVYFNGPRSEVLGRAWYYFLLARRIHAGPRGFFALNIMHQEQHVQQVLHAAADFKREVFGAL</sequence>